<keyword evidence="6" id="KW-1185">Reference proteome</keyword>
<dbReference type="InterPro" id="IPR009057">
    <property type="entry name" value="Homeodomain-like_sf"/>
</dbReference>
<evidence type="ECO:0000256" key="2">
    <source>
        <dbReference type="ARBA" id="ARBA00023125"/>
    </source>
</evidence>
<evidence type="ECO:0000256" key="3">
    <source>
        <dbReference type="ARBA" id="ARBA00023163"/>
    </source>
</evidence>
<evidence type="ECO:0000313" key="6">
    <source>
        <dbReference type="Proteomes" id="UP000190897"/>
    </source>
</evidence>
<dbReference type="SUPFAM" id="SSF46689">
    <property type="entry name" value="Homeodomain-like"/>
    <property type="match status" value="1"/>
</dbReference>
<dbReference type="PRINTS" id="PR00032">
    <property type="entry name" value="HTHARAC"/>
</dbReference>
<keyword evidence="3" id="KW-0804">Transcription</keyword>
<dbReference type="PANTHER" id="PTHR43280:SF32">
    <property type="entry name" value="TRANSCRIPTIONAL REGULATORY PROTEIN"/>
    <property type="match status" value="1"/>
</dbReference>
<proteinExistence type="predicted"/>
<evidence type="ECO:0000259" key="4">
    <source>
        <dbReference type="PROSITE" id="PS01124"/>
    </source>
</evidence>
<protein>
    <submittedName>
        <fullName evidence="5">Helix-turn-helix domain-containing protein</fullName>
    </submittedName>
</protein>
<organism evidence="5 6">
    <name type="scientific">Dyadobacter psychrophilus</name>
    <dbReference type="NCBI Taxonomy" id="651661"/>
    <lineage>
        <taxon>Bacteria</taxon>
        <taxon>Pseudomonadati</taxon>
        <taxon>Bacteroidota</taxon>
        <taxon>Cytophagia</taxon>
        <taxon>Cytophagales</taxon>
        <taxon>Spirosomataceae</taxon>
        <taxon>Dyadobacter</taxon>
    </lineage>
</organism>
<dbReference type="STRING" id="651661.SAMN05660293_02649"/>
<name>A0A1T5ENZ0_9BACT</name>
<dbReference type="GO" id="GO:0003700">
    <property type="term" value="F:DNA-binding transcription factor activity"/>
    <property type="evidence" value="ECO:0007669"/>
    <property type="project" value="InterPro"/>
</dbReference>
<keyword evidence="1" id="KW-0805">Transcription regulation</keyword>
<dbReference type="AlphaFoldDB" id="A0A1T5ENZ0"/>
<keyword evidence="2" id="KW-0238">DNA-binding</keyword>
<dbReference type="GO" id="GO:0043565">
    <property type="term" value="F:sequence-specific DNA binding"/>
    <property type="evidence" value="ECO:0007669"/>
    <property type="project" value="InterPro"/>
</dbReference>
<dbReference type="Gene3D" id="1.10.10.60">
    <property type="entry name" value="Homeodomain-like"/>
    <property type="match status" value="1"/>
</dbReference>
<evidence type="ECO:0000256" key="1">
    <source>
        <dbReference type="ARBA" id="ARBA00023015"/>
    </source>
</evidence>
<dbReference type="Proteomes" id="UP000190897">
    <property type="component" value="Unassembled WGS sequence"/>
</dbReference>
<dbReference type="RefSeq" id="WP_082215108.1">
    <property type="nucleotide sequence ID" value="NZ_FUZA01000002.1"/>
</dbReference>
<dbReference type="InterPro" id="IPR018060">
    <property type="entry name" value="HTH_AraC"/>
</dbReference>
<reference evidence="6" key="1">
    <citation type="submission" date="2017-02" db="EMBL/GenBank/DDBJ databases">
        <authorList>
            <person name="Varghese N."/>
            <person name="Submissions S."/>
        </authorList>
    </citation>
    <scope>NUCLEOTIDE SEQUENCE [LARGE SCALE GENOMIC DNA]</scope>
    <source>
        <strain evidence="6">DSM 22270</strain>
    </source>
</reference>
<dbReference type="PANTHER" id="PTHR43280">
    <property type="entry name" value="ARAC-FAMILY TRANSCRIPTIONAL REGULATOR"/>
    <property type="match status" value="1"/>
</dbReference>
<feature type="domain" description="HTH araC/xylS-type" evidence="4">
    <location>
        <begin position="192"/>
        <end position="302"/>
    </location>
</feature>
<dbReference type="InterPro" id="IPR020449">
    <property type="entry name" value="Tscrpt_reg_AraC-type_HTH"/>
</dbReference>
<accession>A0A1T5ENZ0</accession>
<evidence type="ECO:0000313" key="5">
    <source>
        <dbReference type="EMBL" id="SKB85692.1"/>
    </source>
</evidence>
<dbReference type="Pfam" id="PF12833">
    <property type="entry name" value="HTH_18"/>
    <property type="match status" value="1"/>
</dbReference>
<dbReference type="EMBL" id="FUZA01000002">
    <property type="protein sequence ID" value="SKB85692.1"/>
    <property type="molecule type" value="Genomic_DNA"/>
</dbReference>
<dbReference type="SMART" id="SM00342">
    <property type="entry name" value="HTH_ARAC"/>
    <property type="match status" value="1"/>
</dbReference>
<sequence length="303" mass="35445">MEKPTSIPEFYKDTSQLIPEPVKKEIGHFNIFRTEDLFRDSKPKALPYNRRAYYKISLIIGKNQAEYADKVVHIEHNALLFATPQIPYNWKPLDDKQSGMFCIFSEDFLTQNNSGILLKNLPVFKPGNVPIFFLNDEQIEDIRHIFNKMFREISSAYAFKYDLLRNYVLELIHNGQKLQPATALFNETNAHKRVSSLFIELLERQFPIEPPHQKLVFRSAKDYADQLAIHVNYLNKVLKLVTGKTTTELIIERIIKESKILLKHTDWNVSEIAYSLGFEEPSHFNNLFKKHTTLSPRAFRTEI</sequence>
<dbReference type="OrthoDB" id="629929at2"/>
<gene>
    <name evidence="5" type="ORF">SAMN05660293_02649</name>
</gene>
<dbReference type="PROSITE" id="PS01124">
    <property type="entry name" value="HTH_ARAC_FAMILY_2"/>
    <property type="match status" value="1"/>
</dbReference>